<evidence type="ECO:0000313" key="15">
    <source>
        <dbReference type="EMBL" id="TCK27093.1"/>
    </source>
</evidence>
<dbReference type="GO" id="GO:0009113">
    <property type="term" value="P:purine nucleobase biosynthetic process"/>
    <property type="evidence" value="ECO:0007669"/>
    <property type="project" value="InterPro"/>
</dbReference>
<dbReference type="InterPro" id="IPR000115">
    <property type="entry name" value="PRibGlycinamide_synth"/>
</dbReference>
<evidence type="ECO:0000256" key="4">
    <source>
        <dbReference type="ARBA" id="ARBA00013255"/>
    </source>
</evidence>
<evidence type="ECO:0000256" key="8">
    <source>
        <dbReference type="ARBA" id="ARBA00022840"/>
    </source>
</evidence>
<keyword evidence="16" id="KW-1185">Reference proteome</keyword>
<dbReference type="Proteomes" id="UP000295560">
    <property type="component" value="Unassembled WGS sequence"/>
</dbReference>
<dbReference type="HAMAP" id="MF_00138">
    <property type="entry name" value="GARS"/>
    <property type="match status" value="1"/>
</dbReference>
<dbReference type="SMART" id="SM01209">
    <property type="entry name" value="GARS_A"/>
    <property type="match status" value="1"/>
</dbReference>
<organism evidence="15 16">
    <name type="scientific">Pseudonocardia endophytica</name>
    <dbReference type="NCBI Taxonomy" id="401976"/>
    <lineage>
        <taxon>Bacteria</taxon>
        <taxon>Bacillati</taxon>
        <taxon>Actinomycetota</taxon>
        <taxon>Actinomycetes</taxon>
        <taxon>Pseudonocardiales</taxon>
        <taxon>Pseudonocardiaceae</taxon>
        <taxon>Pseudonocardia</taxon>
    </lineage>
</organism>
<evidence type="ECO:0000256" key="6">
    <source>
        <dbReference type="ARBA" id="ARBA00022741"/>
    </source>
</evidence>
<dbReference type="GO" id="GO:0046872">
    <property type="term" value="F:metal ion binding"/>
    <property type="evidence" value="ECO:0007669"/>
    <property type="project" value="InterPro"/>
</dbReference>
<reference evidence="15 16" key="1">
    <citation type="submission" date="2019-03" db="EMBL/GenBank/DDBJ databases">
        <title>Sequencing the genomes of 1000 actinobacteria strains.</title>
        <authorList>
            <person name="Klenk H.-P."/>
        </authorList>
    </citation>
    <scope>NUCLEOTIDE SEQUENCE [LARGE SCALE GENOMIC DNA]</scope>
    <source>
        <strain evidence="15 16">DSM 44969</strain>
    </source>
</reference>
<comment type="cofactor">
    <cofactor evidence="1">
        <name>Mn(2+)</name>
        <dbReference type="ChEBI" id="CHEBI:29035"/>
    </cofactor>
</comment>
<comment type="caution">
    <text evidence="15">The sequence shown here is derived from an EMBL/GenBank/DDBJ whole genome shotgun (WGS) entry which is preliminary data.</text>
</comment>
<dbReference type="InterPro" id="IPR020562">
    <property type="entry name" value="PRibGlycinamide_synth_N"/>
</dbReference>
<evidence type="ECO:0000256" key="9">
    <source>
        <dbReference type="ARBA" id="ARBA00038345"/>
    </source>
</evidence>
<evidence type="ECO:0000256" key="5">
    <source>
        <dbReference type="ARBA" id="ARBA00022598"/>
    </source>
</evidence>
<comment type="similarity">
    <text evidence="9 12">Belongs to the GARS family.</text>
</comment>
<dbReference type="GO" id="GO:0006189">
    <property type="term" value="P:'de novo' IMP biosynthetic process"/>
    <property type="evidence" value="ECO:0007669"/>
    <property type="project" value="UniProtKB-UniRule"/>
</dbReference>
<dbReference type="Gene3D" id="3.40.50.20">
    <property type="match status" value="1"/>
</dbReference>
<comment type="pathway">
    <text evidence="3 12">Purine metabolism; IMP biosynthesis via de novo pathway; N(1)-(5-phospho-D-ribosyl)glycinamide from 5-phospho-alpha-D-ribose 1-diphosphate: step 2/2.</text>
</comment>
<comment type="cofactor">
    <cofactor evidence="2">
        <name>Mg(2+)</name>
        <dbReference type="ChEBI" id="CHEBI:18420"/>
    </cofactor>
</comment>
<dbReference type="SUPFAM" id="SSF51246">
    <property type="entry name" value="Rudiment single hybrid motif"/>
    <property type="match status" value="1"/>
</dbReference>
<dbReference type="UniPathway" id="UPA00074">
    <property type="reaction ID" value="UER00125"/>
</dbReference>
<dbReference type="SUPFAM" id="SSF56059">
    <property type="entry name" value="Glutathione synthetase ATP-binding domain-like"/>
    <property type="match status" value="1"/>
</dbReference>
<keyword evidence="7 12" id="KW-0658">Purine biosynthesis</keyword>
<dbReference type="NCBIfam" id="TIGR00877">
    <property type="entry name" value="purD"/>
    <property type="match status" value="1"/>
</dbReference>
<dbReference type="SUPFAM" id="SSF52440">
    <property type="entry name" value="PreATP-grasp domain"/>
    <property type="match status" value="1"/>
</dbReference>
<dbReference type="Pfam" id="PF01071">
    <property type="entry name" value="GARS_A"/>
    <property type="match status" value="1"/>
</dbReference>
<evidence type="ECO:0000256" key="13">
    <source>
        <dbReference type="PROSITE-ProRule" id="PRU00409"/>
    </source>
</evidence>
<keyword evidence="5 12" id="KW-0436">Ligase</keyword>
<evidence type="ECO:0000313" key="16">
    <source>
        <dbReference type="Proteomes" id="UP000295560"/>
    </source>
</evidence>
<evidence type="ECO:0000259" key="14">
    <source>
        <dbReference type="PROSITE" id="PS50975"/>
    </source>
</evidence>
<name>A0A4R1HZS9_PSEEN</name>
<dbReference type="InterPro" id="IPR020559">
    <property type="entry name" value="PRibGlycinamide_synth_CS"/>
</dbReference>
<sequence length="439" mass="44613">MNWRCRCGGPDDRDLRSSVVRVLVVGNGAREHAIAVSLAQDPEVTALACAPGNAGTAAVAEQLGLDVSDNDALVALAGRWQADLVVIGPEVPLVNGAADAVREAGIACFGPSAAAARIEGSKAFAKSVMSSAGVATASSVMVDNPAHLETALGVFSPPYVVKDDGLAAGKGVVVSDDLEVARAHALHLLDSGHPALLESFLDGPEASLFCLVDGTTVVPLLPAQDFKRVGDDDTGPNTGGMGAYAPLPWAGPDLADELVASVVRPVAEELDRRGAPFSGLLYAGIALTSQGPAVIEFNCRFGDPETQAVLALLRSPLSRLLHATATGTLAEQPAPEWAPGSAVAVVVAADGYPATPHLGDVITGADSDGVLHAGTRRRDDGAVVSSGGRVLSVVGTGPDLAAARAEAYARLAPIHLAGSHHRTDIGLRAERGEIAIPSG</sequence>
<dbReference type="PANTHER" id="PTHR43472:SF1">
    <property type="entry name" value="PHOSPHORIBOSYLAMINE--GLYCINE LIGASE, CHLOROPLASTIC"/>
    <property type="match status" value="1"/>
</dbReference>
<protein>
    <recommendedName>
        <fullName evidence="4 12">Phosphoribosylamine--glycine ligase</fullName>
        <ecNumber evidence="4 12">6.3.4.13</ecNumber>
    </recommendedName>
    <alternativeName>
        <fullName evidence="12">GARS</fullName>
    </alternativeName>
    <alternativeName>
        <fullName evidence="10 12">Glycinamide ribonucleotide synthetase</fullName>
    </alternativeName>
    <alternativeName>
        <fullName evidence="11 12">Phosphoribosylglycinamide synthetase</fullName>
    </alternativeName>
</protein>
<dbReference type="Pfam" id="PF02843">
    <property type="entry name" value="GARS_C"/>
    <property type="match status" value="1"/>
</dbReference>
<keyword evidence="6 13" id="KW-0547">Nucleotide-binding</keyword>
<dbReference type="InterPro" id="IPR013815">
    <property type="entry name" value="ATP_grasp_subdomain_1"/>
</dbReference>
<evidence type="ECO:0000256" key="1">
    <source>
        <dbReference type="ARBA" id="ARBA00001936"/>
    </source>
</evidence>
<dbReference type="AlphaFoldDB" id="A0A4R1HZS9"/>
<evidence type="ECO:0000256" key="3">
    <source>
        <dbReference type="ARBA" id="ARBA00005174"/>
    </source>
</evidence>
<keyword evidence="8 13" id="KW-0067">ATP-binding</keyword>
<dbReference type="GO" id="GO:0005524">
    <property type="term" value="F:ATP binding"/>
    <property type="evidence" value="ECO:0007669"/>
    <property type="project" value="UniProtKB-UniRule"/>
</dbReference>
<gene>
    <name evidence="12" type="primary">purD</name>
    <name evidence="15" type="ORF">EV378_2949</name>
</gene>
<dbReference type="Gene3D" id="3.90.600.10">
    <property type="entry name" value="Phosphoribosylglycinamide synthetase, C-terminal domain"/>
    <property type="match status" value="1"/>
</dbReference>
<feature type="domain" description="ATP-grasp" evidence="14">
    <location>
        <begin position="126"/>
        <end position="326"/>
    </location>
</feature>
<dbReference type="PROSITE" id="PS50975">
    <property type="entry name" value="ATP_GRASP"/>
    <property type="match status" value="1"/>
</dbReference>
<comment type="catalytic activity">
    <reaction evidence="12">
        <text>5-phospho-beta-D-ribosylamine + glycine + ATP = N(1)-(5-phospho-beta-D-ribosyl)glycinamide + ADP + phosphate + H(+)</text>
        <dbReference type="Rhea" id="RHEA:17453"/>
        <dbReference type="ChEBI" id="CHEBI:15378"/>
        <dbReference type="ChEBI" id="CHEBI:30616"/>
        <dbReference type="ChEBI" id="CHEBI:43474"/>
        <dbReference type="ChEBI" id="CHEBI:57305"/>
        <dbReference type="ChEBI" id="CHEBI:58681"/>
        <dbReference type="ChEBI" id="CHEBI:143788"/>
        <dbReference type="ChEBI" id="CHEBI:456216"/>
        <dbReference type="EC" id="6.3.4.13"/>
    </reaction>
</comment>
<evidence type="ECO:0000256" key="2">
    <source>
        <dbReference type="ARBA" id="ARBA00001946"/>
    </source>
</evidence>
<evidence type="ECO:0000256" key="7">
    <source>
        <dbReference type="ARBA" id="ARBA00022755"/>
    </source>
</evidence>
<evidence type="ECO:0000256" key="12">
    <source>
        <dbReference type="HAMAP-Rule" id="MF_00138"/>
    </source>
</evidence>
<dbReference type="InterPro" id="IPR016185">
    <property type="entry name" value="PreATP-grasp_dom_sf"/>
</dbReference>
<dbReference type="EC" id="6.3.4.13" evidence="4 12"/>
<dbReference type="GO" id="GO:0004637">
    <property type="term" value="F:phosphoribosylamine-glycine ligase activity"/>
    <property type="evidence" value="ECO:0007669"/>
    <property type="project" value="UniProtKB-UniRule"/>
</dbReference>
<proteinExistence type="inferred from homology"/>
<dbReference type="InterPro" id="IPR011054">
    <property type="entry name" value="Rudment_hybrid_motif"/>
</dbReference>
<evidence type="ECO:0000256" key="10">
    <source>
        <dbReference type="ARBA" id="ARBA00042242"/>
    </source>
</evidence>
<dbReference type="PANTHER" id="PTHR43472">
    <property type="entry name" value="PHOSPHORIBOSYLAMINE--GLYCINE LIGASE"/>
    <property type="match status" value="1"/>
</dbReference>
<dbReference type="InterPro" id="IPR011761">
    <property type="entry name" value="ATP-grasp"/>
</dbReference>
<evidence type="ECO:0000256" key="11">
    <source>
        <dbReference type="ARBA" id="ARBA00042864"/>
    </source>
</evidence>
<dbReference type="InterPro" id="IPR037123">
    <property type="entry name" value="PRibGlycinamide_synth_C_sf"/>
</dbReference>
<dbReference type="Gene3D" id="3.30.470.20">
    <property type="entry name" value="ATP-grasp fold, B domain"/>
    <property type="match status" value="1"/>
</dbReference>
<dbReference type="SMART" id="SM01210">
    <property type="entry name" value="GARS_C"/>
    <property type="match status" value="1"/>
</dbReference>
<dbReference type="PROSITE" id="PS00184">
    <property type="entry name" value="GARS"/>
    <property type="match status" value="1"/>
</dbReference>
<dbReference type="InterPro" id="IPR020560">
    <property type="entry name" value="PRibGlycinamide_synth_C-dom"/>
</dbReference>
<dbReference type="Gene3D" id="3.30.1490.20">
    <property type="entry name" value="ATP-grasp fold, A domain"/>
    <property type="match status" value="1"/>
</dbReference>
<dbReference type="InterPro" id="IPR020561">
    <property type="entry name" value="PRibGlycinamid_synth_ATP-grasp"/>
</dbReference>
<accession>A0A4R1HZS9</accession>
<dbReference type="Pfam" id="PF02844">
    <property type="entry name" value="GARS_N"/>
    <property type="match status" value="1"/>
</dbReference>
<dbReference type="EMBL" id="SMFZ01000001">
    <property type="protein sequence ID" value="TCK27093.1"/>
    <property type="molecule type" value="Genomic_DNA"/>
</dbReference>